<comment type="caution">
    <text evidence="2">The sequence shown here is derived from an EMBL/GenBank/DDBJ whole genome shotgun (WGS) entry which is preliminary data.</text>
</comment>
<dbReference type="Proteomes" id="UP000762676">
    <property type="component" value="Unassembled WGS sequence"/>
</dbReference>
<gene>
    <name evidence="2" type="ORF">ElyMa_005695400</name>
</gene>
<proteinExistence type="predicted"/>
<protein>
    <submittedName>
        <fullName evidence="2">Uncharacterized protein</fullName>
    </submittedName>
</protein>
<organism evidence="2 3">
    <name type="scientific">Elysia marginata</name>
    <dbReference type="NCBI Taxonomy" id="1093978"/>
    <lineage>
        <taxon>Eukaryota</taxon>
        <taxon>Metazoa</taxon>
        <taxon>Spiralia</taxon>
        <taxon>Lophotrochozoa</taxon>
        <taxon>Mollusca</taxon>
        <taxon>Gastropoda</taxon>
        <taxon>Heterobranchia</taxon>
        <taxon>Euthyneura</taxon>
        <taxon>Panpulmonata</taxon>
        <taxon>Sacoglossa</taxon>
        <taxon>Placobranchoidea</taxon>
        <taxon>Plakobranchidae</taxon>
        <taxon>Elysia</taxon>
    </lineage>
</organism>
<sequence>MGSRPRARDGVSGESQVKEAVTRGESGQVWPVSGATQLPGLIAQSRALETYVRRLASPRRPLAYRPDLFVIAGARPLIQAGL</sequence>
<name>A0AAV4FGG3_9GAST</name>
<dbReference type="AlphaFoldDB" id="A0AAV4FGG3"/>
<dbReference type="EMBL" id="BMAT01011396">
    <property type="protein sequence ID" value="GFR72039.1"/>
    <property type="molecule type" value="Genomic_DNA"/>
</dbReference>
<feature type="region of interest" description="Disordered" evidence="1">
    <location>
        <begin position="1"/>
        <end position="28"/>
    </location>
</feature>
<keyword evidence="3" id="KW-1185">Reference proteome</keyword>
<feature type="compositionally biased region" description="Basic and acidic residues" evidence="1">
    <location>
        <begin position="1"/>
        <end position="22"/>
    </location>
</feature>
<reference evidence="2 3" key="1">
    <citation type="journal article" date="2021" name="Elife">
        <title>Chloroplast acquisition without the gene transfer in kleptoplastic sea slugs, Plakobranchus ocellatus.</title>
        <authorList>
            <person name="Maeda T."/>
            <person name="Takahashi S."/>
            <person name="Yoshida T."/>
            <person name="Shimamura S."/>
            <person name="Takaki Y."/>
            <person name="Nagai Y."/>
            <person name="Toyoda A."/>
            <person name="Suzuki Y."/>
            <person name="Arimoto A."/>
            <person name="Ishii H."/>
            <person name="Satoh N."/>
            <person name="Nishiyama T."/>
            <person name="Hasebe M."/>
            <person name="Maruyama T."/>
            <person name="Minagawa J."/>
            <person name="Obokata J."/>
            <person name="Shigenobu S."/>
        </authorList>
    </citation>
    <scope>NUCLEOTIDE SEQUENCE [LARGE SCALE GENOMIC DNA]</scope>
</reference>
<accession>A0AAV4FGG3</accession>
<evidence type="ECO:0000313" key="3">
    <source>
        <dbReference type="Proteomes" id="UP000762676"/>
    </source>
</evidence>
<evidence type="ECO:0000313" key="2">
    <source>
        <dbReference type="EMBL" id="GFR72039.1"/>
    </source>
</evidence>
<evidence type="ECO:0000256" key="1">
    <source>
        <dbReference type="SAM" id="MobiDB-lite"/>
    </source>
</evidence>